<dbReference type="SUPFAM" id="SSF50978">
    <property type="entry name" value="WD40 repeat-like"/>
    <property type="match status" value="1"/>
</dbReference>
<evidence type="ECO:0000313" key="3">
    <source>
        <dbReference type="EMBL" id="TFK32507.1"/>
    </source>
</evidence>
<dbReference type="PANTHER" id="PTHR13268:SF0">
    <property type="entry name" value="BCAS3 MICROTUBULE ASSOCIATED CELL MIGRATION FACTOR"/>
    <property type="match status" value="1"/>
</dbReference>
<feature type="compositionally biased region" description="Basic and acidic residues" evidence="1">
    <location>
        <begin position="243"/>
        <end position="266"/>
    </location>
</feature>
<dbReference type="InterPro" id="IPR036322">
    <property type="entry name" value="WD40_repeat_dom_sf"/>
</dbReference>
<gene>
    <name evidence="3" type="ORF">BDQ12DRAFT_692387</name>
</gene>
<organism evidence="3 4">
    <name type="scientific">Crucibulum laeve</name>
    <dbReference type="NCBI Taxonomy" id="68775"/>
    <lineage>
        <taxon>Eukaryota</taxon>
        <taxon>Fungi</taxon>
        <taxon>Dikarya</taxon>
        <taxon>Basidiomycota</taxon>
        <taxon>Agaricomycotina</taxon>
        <taxon>Agaricomycetes</taxon>
        <taxon>Agaricomycetidae</taxon>
        <taxon>Agaricales</taxon>
        <taxon>Agaricineae</taxon>
        <taxon>Nidulariaceae</taxon>
        <taxon>Crucibulum</taxon>
    </lineage>
</organism>
<dbReference type="InterPro" id="IPR045142">
    <property type="entry name" value="BCAS3-like"/>
</dbReference>
<feature type="region of interest" description="Disordered" evidence="1">
    <location>
        <begin position="676"/>
        <end position="703"/>
    </location>
</feature>
<dbReference type="GO" id="GO:0042594">
    <property type="term" value="P:response to starvation"/>
    <property type="evidence" value="ECO:0007669"/>
    <property type="project" value="TreeGrafter"/>
</dbReference>
<feature type="region of interest" description="Disordered" evidence="1">
    <location>
        <begin position="378"/>
        <end position="397"/>
    </location>
</feature>
<dbReference type="Proteomes" id="UP000308652">
    <property type="component" value="Unassembled WGS sequence"/>
</dbReference>
<feature type="compositionally biased region" description="Low complexity" evidence="1">
    <location>
        <begin position="176"/>
        <end position="198"/>
    </location>
</feature>
<dbReference type="InterPro" id="IPR048382">
    <property type="entry name" value="BCAS3_WD40"/>
</dbReference>
<evidence type="ECO:0000256" key="1">
    <source>
        <dbReference type="SAM" id="MobiDB-lite"/>
    </source>
</evidence>
<dbReference type="Gene3D" id="2.130.10.10">
    <property type="entry name" value="YVTN repeat-like/Quinoprotein amine dehydrogenase"/>
    <property type="match status" value="1"/>
</dbReference>
<dbReference type="PANTHER" id="PTHR13268">
    <property type="entry name" value="BREAST CARCINOMA AMPLIFIED SEQUENCE 3"/>
    <property type="match status" value="1"/>
</dbReference>
<dbReference type="EMBL" id="ML213672">
    <property type="protein sequence ID" value="TFK32507.1"/>
    <property type="molecule type" value="Genomic_DNA"/>
</dbReference>
<evidence type="ECO:0000259" key="2">
    <source>
        <dbReference type="Pfam" id="PF21034"/>
    </source>
</evidence>
<proteinExistence type="predicted"/>
<dbReference type="InterPro" id="IPR015943">
    <property type="entry name" value="WD40/YVTN_repeat-like_dom_sf"/>
</dbReference>
<sequence length="1476" mass="158884">MPARSNRNGRKDQQQSNNQQQQWRGGAERVQQQHRSSPAPSPPTQLPTPLPEQQEVIEGLEAGPRATEEEALGEEAREEGMLAHLIDFDDEQVFPPAHFVPSPPPVHPQQPQHSALEDDDKPSPTTYRSPPFREAQLPPSSDDGVAREEAEPLPIPPRVAYLQEDDEEQEEYGHTRSPMLPRSPSSPGGNSIPNIPSLSSLSRTLRTYVPSSIHIPVPTAAPSPPLVSRPVSFGRFSAPVDGEDARARERRQDPSRYEQEYERDYEQQEPNYGYGYGHGQAQQQQQQQGYPQPSLQGFTSPRGGGAPPGREGRWRGELDEPSSTYGSGLAQAMRRGVGSPPPALGSPVARSNAPRAASMASYGPPASVSGYAPPSVSGYGPAASTMGKRGAKSGTSVVGSAVTGAGMEYAHGQGQQHGEEAIQWSRWDCLDGSRLLLLAYQSGLQIWDCTNLGSVSEILNLNFSLPEWELLLPSGVGSGVRVLHAAVLPSPSQKAMADGRGDPLAEERPLLGIIMESDTEGSDGAESESTFVLYSLRRHHLVKRLPMPGLAETFLSNEHFIVISTTTPPTLHILSSTTFYTLTSIPSASLAPFAVAPHSSNINNPHRKSLSISNANLNQSIPNYNSVSLGPHQGFGFSLDSHSSPPPSPGQREGYHSRLHPVFALNRRLLAYASASPVTSPVGGDRRPSFSSGSSGRSAPSLSSSPFGLALGKNITQADLGNAALKVGGSVLSGMRFLGGMAYEAAKNRVAPDTGAVGGAAVNEGGLAPLTNRFFSRSAPAAAGAGTSYVDPTPTERRERRYSNTSSVAPWDAAKPVEKEDHSTTVAPHTAPTLERGSFVTVVDLFSLLFGSEEPAVLAEFMSSKTQPVADLCFSGDGCEVLVVPRDGQVVRVYQLRPSPATLDAVRTSDSSPTETALEVTPNRQDTSWHLYNLRRGWTSGIVENVDWAGDGRWVAIGTRNRTVHVFATNPYGGQPDIKSHLEGVVRNVNELQPLGAEVQSLLRIRVKKPASHEARTPLSFTFISSTDTTLPSSLRPSAVSAAVDVAGSPPLSSRQRHIPTNFQDVLVFDPVDGVLSLRRFVLDQRPKEQGITASVSSALGATSISLPGMGGTGRLSSSPSTTGGNTKISSTKASRLSEMLTSTMELTASENIIATWNVQRQRDWGEIKRALEHSTEDHRTSNHVEQGAADWLAQAELSPCSRSTRLVPRPLYASHQFSFHTLGEDYHALIRRYQFDISGSKIDVRREVEISAHPGTGGESFVESFSAPRDIQRAASSFDEPLASALSGGFDYQNPQAVLPMYPNGIPGSKPKSFRNSIPIRTMAGIGDGVSEGFGRIKREIHKVRSPVLVPRSDNSIPGPVPLEFDEEDEDFLSRDGLDVPGGDGIARSRTMSRGGDSADSAPSISTPATDTHVLDNGLLQSVDDEMWDGWDREDKPVIEEAERFDDISAVGFLDEEHASMMQAAAKKRSRKRGR</sequence>
<feature type="region of interest" description="Disordered" evidence="1">
    <location>
        <begin position="1"/>
        <end position="198"/>
    </location>
</feature>
<dbReference type="GO" id="GO:0005737">
    <property type="term" value="C:cytoplasm"/>
    <property type="evidence" value="ECO:0007669"/>
    <property type="project" value="TreeGrafter"/>
</dbReference>
<accession>A0A5C3LI34</accession>
<feature type="region of interest" description="Disordered" evidence="1">
    <location>
        <begin position="1377"/>
        <end position="1416"/>
    </location>
</feature>
<dbReference type="OrthoDB" id="25778at2759"/>
<feature type="compositionally biased region" description="Polar residues" evidence="1">
    <location>
        <begin position="1115"/>
        <end position="1134"/>
    </location>
</feature>
<feature type="compositionally biased region" description="Pro residues" evidence="1">
    <location>
        <begin position="39"/>
        <end position="50"/>
    </location>
</feature>
<feature type="region of interest" description="Disordered" evidence="1">
    <location>
        <begin position="635"/>
        <end position="655"/>
    </location>
</feature>
<keyword evidence="4" id="KW-1185">Reference proteome</keyword>
<dbReference type="Pfam" id="PF21034">
    <property type="entry name" value="BCAS3_WD40"/>
    <property type="match status" value="1"/>
</dbReference>
<evidence type="ECO:0000313" key="4">
    <source>
        <dbReference type="Proteomes" id="UP000308652"/>
    </source>
</evidence>
<feature type="domain" description="BCAS3 WD40" evidence="2">
    <location>
        <begin position="925"/>
        <end position="988"/>
    </location>
</feature>
<feature type="compositionally biased region" description="Low complexity" evidence="1">
    <location>
        <begin position="689"/>
        <end position="703"/>
    </location>
</feature>
<feature type="region of interest" description="Disordered" evidence="1">
    <location>
        <begin position="214"/>
        <end position="351"/>
    </location>
</feature>
<protein>
    <recommendedName>
        <fullName evidence="2">BCAS3 WD40 domain-containing protein</fullName>
    </recommendedName>
</protein>
<feature type="region of interest" description="Disordered" evidence="1">
    <location>
        <begin position="783"/>
        <end position="830"/>
    </location>
</feature>
<feature type="region of interest" description="Disordered" evidence="1">
    <location>
        <begin position="1107"/>
        <end position="1134"/>
    </location>
</feature>
<dbReference type="STRING" id="68775.A0A5C3LI34"/>
<dbReference type="GO" id="GO:0006914">
    <property type="term" value="P:autophagy"/>
    <property type="evidence" value="ECO:0007669"/>
    <property type="project" value="InterPro"/>
</dbReference>
<feature type="compositionally biased region" description="Low complexity" evidence="1">
    <location>
        <begin position="268"/>
        <end position="297"/>
    </location>
</feature>
<feature type="compositionally biased region" description="Polar residues" evidence="1">
    <location>
        <begin position="1402"/>
        <end position="1411"/>
    </location>
</feature>
<name>A0A5C3LI34_9AGAR</name>
<reference evidence="3 4" key="1">
    <citation type="journal article" date="2019" name="Nat. Ecol. Evol.">
        <title>Megaphylogeny resolves global patterns of mushroom evolution.</title>
        <authorList>
            <person name="Varga T."/>
            <person name="Krizsan K."/>
            <person name="Foldi C."/>
            <person name="Dima B."/>
            <person name="Sanchez-Garcia M."/>
            <person name="Sanchez-Ramirez S."/>
            <person name="Szollosi G.J."/>
            <person name="Szarkandi J.G."/>
            <person name="Papp V."/>
            <person name="Albert L."/>
            <person name="Andreopoulos W."/>
            <person name="Angelini C."/>
            <person name="Antonin V."/>
            <person name="Barry K.W."/>
            <person name="Bougher N.L."/>
            <person name="Buchanan P."/>
            <person name="Buyck B."/>
            <person name="Bense V."/>
            <person name="Catcheside P."/>
            <person name="Chovatia M."/>
            <person name="Cooper J."/>
            <person name="Damon W."/>
            <person name="Desjardin D."/>
            <person name="Finy P."/>
            <person name="Geml J."/>
            <person name="Haridas S."/>
            <person name="Hughes K."/>
            <person name="Justo A."/>
            <person name="Karasinski D."/>
            <person name="Kautmanova I."/>
            <person name="Kiss B."/>
            <person name="Kocsube S."/>
            <person name="Kotiranta H."/>
            <person name="LaButti K.M."/>
            <person name="Lechner B.E."/>
            <person name="Liimatainen K."/>
            <person name="Lipzen A."/>
            <person name="Lukacs Z."/>
            <person name="Mihaltcheva S."/>
            <person name="Morgado L.N."/>
            <person name="Niskanen T."/>
            <person name="Noordeloos M.E."/>
            <person name="Ohm R.A."/>
            <person name="Ortiz-Santana B."/>
            <person name="Ovrebo C."/>
            <person name="Racz N."/>
            <person name="Riley R."/>
            <person name="Savchenko A."/>
            <person name="Shiryaev A."/>
            <person name="Soop K."/>
            <person name="Spirin V."/>
            <person name="Szebenyi C."/>
            <person name="Tomsovsky M."/>
            <person name="Tulloss R.E."/>
            <person name="Uehling J."/>
            <person name="Grigoriev I.V."/>
            <person name="Vagvolgyi C."/>
            <person name="Papp T."/>
            <person name="Martin F.M."/>
            <person name="Miettinen O."/>
            <person name="Hibbett D.S."/>
            <person name="Nagy L.G."/>
        </authorList>
    </citation>
    <scope>NUCLEOTIDE SEQUENCE [LARGE SCALE GENOMIC DNA]</scope>
    <source>
        <strain evidence="3 4">CBS 166.37</strain>
    </source>
</reference>